<dbReference type="RefSeq" id="WP_106516064.1">
    <property type="nucleotide sequence ID" value="NZ_PXYI01000014.1"/>
</dbReference>
<evidence type="ECO:0000259" key="1">
    <source>
        <dbReference type="Pfam" id="PF00551"/>
    </source>
</evidence>
<dbReference type="PANTHER" id="PTHR11138">
    <property type="entry name" value="METHIONYL-TRNA FORMYLTRANSFERASE"/>
    <property type="match status" value="1"/>
</dbReference>
<keyword evidence="4" id="KW-1185">Reference proteome</keyword>
<organism evidence="3 4">
    <name type="scientific">Allosphingosinicella deserti</name>
    <dbReference type="NCBI Taxonomy" id="2116704"/>
    <lineage>
        <taxon>Bacteria</taxon>
        <taxon>Pseudomonadati</taxon>
        <taxon>Pseudomonadota</taxon>
        <taxon>Alphaproteobacteria</taxon>
        <taxon>Sphingomonadales</taxon>
        <taxon>Sphingomonadaceae</taxon>
        <taxon>Allosphingosinicella</taxon>
    </lineage>
</organism>
<dbReference type="Gene3D" id="3.40.50.12230">
    <property type="match status" value="1"/>
</dbReference>
<comment type="caution">
    <text evidence="3">The sequence shown here is derived from an EMBL/GenBank/DDBJ whole genome shotgun (WGS) entry which is preliminary data.</text>
</comment>
<dbReference type="GO" id="GO:0004479">
    <property type="term" value="F:methionyl-tRNA formyltransferase activity"/>
    <property type="evidence" value="ECO:0007669"/>
    <property type="project" value="TreeGrafter"/>
</dbReference>
<dbReference type="Pfam" id="PF00551">
    <property type="entry name" value="Formyl_trans_N"/>
    <property type="match status" value="1"/>
</dbReference>
<dbReference type="InterPro" id="IPR005793">
    <property type="entry name" value="Formyl_trans_C"/>
</dbReference>
<evidence type="ECO:0000313" key="3">
    <source>
        <dbReference type="EMBL" id="PSJ36389.1"/>
    </source>
</evidence>
<evidence type="ECO:0000259" key="2">
    <source>
        <dbReference type="Pfam" id="PF02911"/>
    </source>
</evidence>
<dbReference type="InterPro" id="IPR011034">
    <property type="entry name" value="Formyl_transferase-like_C_sf"/>
</dbReference>
<dbReference type="AlphaFoldDB" id="A0A2P7QEJ4"/>
<feature type="domain" description="Formyl transferase C-terminal" evidence="2">
    <location>
        <begin position="204"/>
        <end position="293"/>
    </location>
</feature>
<dbReference type="InterPro" id="IPR036477">
    <property type="entry name" value="Formyl_transf_N_sf"/>
</dbReference>
<dbReference type="InterPro" id="IPR002376">
    <property type="entry name" value="Formyl_transf_N"/>
</dbReference>
<name>A0A2P7QEJ4_9SPHN</name>
<keyword evidence="3" id="KW-0808">Transferase</keyword>
<dbReference type="Pfam" id="PF02911">
    <property type="entry name" value="Formyl_trans_C"/>
    <property type="match status" value="1"/>
</dbReference>
<evidence type="ECO:0000313" key="4">
    <source>
        <dbReference type="Proteomes" id="UP000241167"/>
    </source>
</evidence>
<dbReference type="OrthoDB" id="5355061at2"/>
<sequence length="304" mass="32479">MRAVVIGAVESTSIAAGAIASADDWTLAALFTLAPDLAARHSDFHDLAPVALSAGAELVPVDRINDAANVAGLAAYQPDFIFVVGWSQICGPDLMAIAPGRVIGYHPAALPRMRGRAAIPWTILAGEPITAGTLFWMDEGVDTGAILDQQFFHVSPAETAATLYRKHMGALGTMMARTLPDLVSGRPRRDPQDELHATWATRRTAEDGAIDWRRPAKEIHRLVRAVGHPYPGSFTSVGSDRLTIWSAELSDVGERFCALPGQIIERTPAMFTVACGDGTALTVTDWSRPGGRMPALHAILGREA</sequence>
<dbReference type="SUPFAM" id="SSF53328">
    <property type="entry name" value="Formyltransferase"/>
    <property type="match status" value="1"/>
</dbReference>
<dbReference type="PANTHER" id="PTHR11138:SF5">
    <property type="entry name" value="METHIONYL-TRNA FORMYLTRANSFERASE, MITOCHONDRIAL"/>
    <property type="match status" value="1"/>
</dbReference>
<dbReference type="Proteomes" id="UP000241167">
    <property type="component" value="Unassembled WGS sequence"/>
</dbReference>
<gene>
    <name evidence="3" type="ORF">C7I55_26470</name>
</gene>
<dbReference type="EMBL" id="PXYI01000014">
    <property type="protein sequence ID" value="PSJ36389.1"/>
    <property type="molecule type" value="Genomic_DNA"/>
</dbReference>
<dbReference type="GO" id="GO:0005829">
    <property type="term" value="C:cytosol"/>
    <property type="evidence" value="ECO:0007669"/>
    <property type="project" value="TreeGrafter"/>
</dbReference>
<proteinExistence type="predicted"/>
<accession>A0A2P7QEJ4</accession>
<reference evidence="3 4" key="1">
    <citation type="submission" date="2018-03" db="EMBL/GenBank/DDBJ databases">
        <title>The draft genome of Sphingosinicella sp. GL-C-18.</title>
        <authorList>
            <person name="Liu L."/>
            <person name="Li L."/>
            <person name="Liang L."/>
            <person name="Zhang X."/>
            <person name="Wang T."/>
        </authorList>
    </citation>
    <scope>NUCLEOTIDE SEQUENCE [LARGE SCALE GENOMIC DNA]</scope>
    <source>
        <strain evidence="3 4">GL-C-18</strain>
    </source>
</reference>
<dbReference type="CDD" id="cd08702">
    <property type="entry name" value="Arna_FMT_C"/>
    <property type="match status" value="1"/>
</dbReference>
<feature type="domain" description="Formyl transferase N-terminal" evidence="1">
    <location>
        <begin position="34"/>
        <end position="168"/>
    </location>
</feature>
<dbReference type="SUPFAM" id="SSF50486">
    <property type="entry name" value="FMT C-terminal domain-like"/>
    <property type="match status" value="1"/>
</dbReference>
<protein>
    <submittedName>
        <fullName evidence="3">Methionyl-tRNA formyltransferase</fullName>
    </submittedName>
</protein>